<dbReference type="EC" id="5.2.1.8" evidence="10"/>
<dbReference type="PROSITE" id="PS50072">
    <property type="entry name" value="CSA_PPIASE_2"/>
    <property type="match status" value="1"/>
</dbReference>
<dbReference type="Pfam" id="PF00076">
    <property type="entry name" value="RRM_1"/>
    <property type="match status" value="1"/>
</dbReference>
<dbReference type="SUPFAM" id="SSF50891">
    <property type="entry name" value="Cyclophilin-like"/>
    <property type="match status" value="1"/>
</dbReference>
<accession>A0A139AAF6</accession>
<dbReference type="GO" id="GO:0005634">
    <property type="term" value="C:nucleus"/>
    <property type="evidence" value="ECO:0007669"/>
    <property type="project" value="UniProtKB-SubCell"/>
</dbReference>
<organism evidence="14 15">
    <name type="scientific">Gonapodya prolifera (strain JEL478)</name>
    <name type="common">Monoblepharis prolifera</name>
    <dbReference type="NCBI Taxonomy" id="1344416"/>
    <lineage>
        <taxon>Eukaryota</taxon>
        <taxon>Fungi</taxon>
        <taxon>Fungi incertae sedis</taxon>
        <taxon>Chytridiomycota</taxon>
        <taxon>Chytridiomycota incertae sedis</taxon>
        <taxon>Monoblepharidomycetes</taxon>
        <taxon>Monoblepharidales</taxon>
        <taxon>Gonapodyaceae</taxon>
        <taxon>Gonapodya</taxon>
    </lineage>
</organism>
<dbReference type="EMBL" id="KQ965775">
    <property type="protein sequence ID" value="KXS13717.1"/>
    <property type="molecule type" value="Genomic_DNA"/>
</dbReference>
<evidence type="ECO:0000256" key="8">
    <source>
        <dbReference type="ARBA" id="ARBA00023242"/>
    </source>
</evidence>
<comment type="catalytic activity">
    <reaction evidence="1 10">
        <text>[protein]-peptidylproline (omega=180) = [protein]-peptidylproline (omega=0)</text>
        <dbReference type="Rhea" id="RHEA:16237"/>
        <dbReference type="Rhea" id="RHEA-COMP:10747"/>
        <dbReference type="Rhea" id="RHEA-COMP:10748"/>
        <dbReference type="ChEBI" id="CHEBI:83833"/>
        <dbReference type="ChEBI" id="CHEBI:83834"/>
        <dbReference type="EC" id="5.2.1.8"/>
    </reaction>
</comment>
<dbReference type="GO" id="GO:0003723">
    <property type="term" value="F:RNA binding"/>
    <property type="evidence" value="ECO:0007669"/>
    <property type="project" value="UniProtKB-UniRule"/>
</dbReference>
<keyword evidence="5 9" id="KW-0694">RNA-binding</keyword>
<dbReference type="PROSITE" id="PS50102">
    <property type="entry name" value="RRM"/>
    <property type="match status" value="1"/>
</dbReference>
<evidence type="ECO:0000259" key="13">
    <source>
        <dbReference type="PROSITE" id="PS50102"/>
    </source>
</evidence>
<evidence type="ECO:0000256" key="11">
    <source>
        <dbReference type="SAM" id="MobiDB-lite"/>
    </source>
</evidence>
<keyword evidence="8 10" id="KW-0539">Nucleus</keyword>
<dbReference type="FunFam" id="2.40.100.10:FF:000015">
    <property type="entry name" value="Peptidyl-prolyl cis-trans isomerase"/>
    <property type="match status" value="1"/>
</dbReference>
<dbReference type="InterPro" id="IPR002130">
    <property type="entry name" value="Cyclophilin-type_PPIase_dom"/>
</dbReference>
<evidence type="ECO:0000256" key="7">
    <source>
        <dbReference type="ARBA" id="ARBA00023235"/>
    </source>
</evidence>
<comment type="subcellular location">
    <subcellularLocation>
        <location evidence="3 10">Nucleus</location>
    </subcellularLocation>
</comment>
<evidence type="ECO:0000256" key="6">
    <source>
        <dbReference type="ARBA" id="ARBA00023110"/>
    </source>
</evidence>
<dbReference type="FunFam" id="3.30.70.330:FF:000287">
    <property type="entry name" value="Peptidyl-prolyl cis-trans isomerase"/>
    <property type="match status" value="1"/>
</dbReference>
<dbReference type="SUPFAM" id="SSF54928">
    <property type="entry name" value="RNA-binding domain, RBD"/>
    <property type="match status" value="1"/>
</dbReference>
<keyword evidence="6 10" id="KW-0697">Rotamase</keyword>
<evidence type="ECO:0000256" key="2">
    <source>
        <dbReference type="ARBA" id="ARBA00002388"/>
    </source>
</evidence>
<dbReference type="GO" id="GO:0003755">
    <property type="term" value="F:peptidyl-prolyl cis-trans isomerase activity"/>
    <property type="evidence" value="ECO:0007669"/>
    <property type="project" value="UniProtKB-UniRule"/>
</dbReference>
<evidence type="ECO:0000313" key="15">
    <source>
        <dbReference type="Proteomes" id="UP000070544"/>
    </source>
</evidence>
<evidence type="ECO:0000256" key="10">
    <source>
        <dbReference type="RuleBase" id="RU365081"/>
    </source>
</evidence>
<keyword evidence="7 10" id="KW-0413">Isomerase</keyword>
<dbReference type="Proteomes" id="UP000070544">
    <property type="component" value="Unassembled WGS sequence"/>
</dbReference>
<dbReference type="Gene3D" id="2.40.100.10">
    <property type="entry name" value="Cyclophilin-like"/>
    <property type="match status" value="1"/>
</dbReference>
<dbReference type="GO" id="GO:0000785">
    <property type="term" value="C:chromatin"/>
    <property type="evidence" value="ECO:0007669"/>
    <property type="project" value="EnsemblFungi"/>
</dbReference>
<dbReference type="STRING" id="1344416.A0A139AAF6"/>
<dbReference type="InterPro" id="IPR012677">
    <property type="entry name" value="Nucleotide-bd_a/b_plait_sf"/>
</dbReference>
<reference evidence="14 15" key="1">
    <citation type="journal article" date="2015" name="Genome Biol. Evol.">
        <title>Phylogenomic analyses indicate that early fungi evolved digesting cell walls of algal ancestors of land plants.</title>
        <authorList>
            <person name="Chang Y."/>
            <person name="Wang S."/>
            <person name="Sekimoto S."/>
            <person name="Aerts A.L."/>
            <person name="Choi C."/>
            <person name="Clum A."/>
            <person name="LaButti K.M."/>
            <person name="Lindquist E.A."/>
            <person name="Yee Ngan C."/>
            <person name="Ohm R.A."/>
            <person name="Salamov A.A."/>
            <person name="Grigoriev I.V."/>
            <person name="Spatafora J.W."/>
            <person name="Berbee M.L."/>
        </authorList>
    </citation>
    <scope>NUCLEOTIDE SEQUENCE [LARGE SCALE GENOMIC DNA]</scope>
    <source>
        <strain evidence="14 15">JEL478</strain>
    </source>
</reference>
<keyword evidence="15" id="KW-1185">Reference proteome</keyword>
<sequence length="468" mass="52900">MSVLIETSVGDIVIDLLVDQCPRSCTNFLKLCKAKAYNWSLFHTVQKDFIAQAGDPTGTGKGGQSVWGLIHGESRRHFVPELLPKLKHKKRGTVSFACVTPPAADGSTPQPVPLAASQFFITLAPQVPDLDGRHAPFGVVAEGLDVLDKFNDALVDDNGRPYQDIRIRHTVIIDDPFPDPDGLRIPEGSPEPTEKMLKSTRLADIDLLQPTLPPEEEERAHRREEANARALTLEMLGDLPFAEIKPPENVLFVCKLNPVTRDEDLELIFSRFGTIRSCEIIRDKKTGDSLQYAFIEFDEKDACERAFFKMENVLIDDRRIHVDFSQSVGKLHKEWMFARQQKLRGGSELQKKTQYRDDDPAAEAQYDMVFEGQDGQEQERVAGRSGGGSGREKSQPQSHRDARERDSGKGRERPERERDRAQDDGRSGYSRKEKYRGGRGDGNDGRRRRSRSRSGDRGAYKRRRSRSR</sequence>
<evidence type="ECO:0000256" key="5">
    <source>
        <dbReference type="ARBA" id="ARBA00022884"/>
    </source>
</evidence>
<dbReference type="InterPro" id="IPR035979">
    <property type="entry name" value="RBD_domain_sf"/>
</dbReference>
<dbReference type="PRINTS" id="PR00153">
    <property type="entry name" value="CSAPPISMRASE"/>
</dbReference>
<evidence type="ECO:0000313" key="14">
    <source>
        <dbReference type="EMBL" id="KXS13717.1"/>
    </source>
</evidence>
<protein>
    <recommendedName>
        <fullName evidence="10">Peptidyl-prolyl cis-trans isomerase</fullName>
        <shortName evidence="10">PPIase</shortName>
        <ecNumber evidence="10">5.2.1.8</ecNumber>
    </recommendedName>
</protein>
<evidence type="ECO:0000256" key="4">
    <source>
        <dbReference type="ARBA" id="ARBA00010739"/>
    </source>
</evidence>
<comment type="function">
    <text evidence="2 10">PPIases accelerate the folding of proteins. It catalyzes the cis-trans isomerization of proline imidic peptide bonds in oligopeptides.</text>
</comment>
<feature type="compositionally biased region" description="Basic and acidic residues" evidence="11">
    <location>
        <begin position="390"/>
        <end position="445"/>
    </location>
</feature>
<dbReference type="InterPro" id="IPR029000">
    <property type="entry name" value="Cyclophilin-like_dom_sf"/>
</dbReference>
<evidence type="ECO:0000256" key="9">
    <source>
        <dbReference type="PROSITE-ProRule" id="PRU00176"/>
    </source>
</evidence>
<feature type="domain" description="PPIase cyclophilin-type" evidence="12">
    <location>
        <begin position="6"/>
        <end position="172"/>
    </location>
</feature>
<dbReference type="SMART" id="SM00360">
    <property type="entry name" value="RRM"/>
    <property type="match status" value="1"/>
</dbReference>
<dbReference type="PANTHER" id="PTHR45843">
    <property type="entry name" value="PEPTIDYL-PROLYL CIS-TRANS ISOMERASE-LIKE 4"/>
    <property type="match status" value="1"/>
</dbReference>
<dbReference type="OMA" id="APKCCEN"/>
<evidence type="ECO:0000256" key="1">
    <source>
        <dbReference type="ARBA" id="ARBA00000971"/>
    </source>
</evidence>
<gene>
    <name evidence="14" type="ORF">M427DRAFT_136316</name>
</gene>
<evidence type="ECO:0000259" key="12">
    <source>
        <dbReference type="PROSITE" id="PS50072"/>
    </source>
</evidence>
<dbReference type="CDD" id="cd12235">
    <property type="entry name" value="RRM_PPIL4"/>
    <property type="match status" value="1"/>
</dbReference>
<dbReference type="InterPro" id="IPR000504">
    <property type="entry name" value="RRM_dom"/>
</dbReference>
<evidence type="ECO:0000256" key="3">
    <source>
        <dbReference type="ARBA" id="ARBA00004123"/>
    </source>
</evidence>
<dbReference type="OrthoDB" id="2083at2759"/>
<dbReference type="PANTHER" id="PTHR45843:SF1">
    <property type="entry name" value="PEPTIDYL-PROLYL CIS-TRANS ISOMERASE-LIKE 4"/>
    <property type="match status" value="1"/>
</dbReference>
<dbReference type="InterPro" id="IPR035542">
    <property type="entry name" value="CRIP"/>
</dbReference>
<dbReference type="AlphaFoldDB" id="A0A139AAF6"/>
<dbReference type="CDD" id="cd01921">
    <property type="entry name" value="cyclophilin_RRM"/>
    <property type="match status" value="1"/>
</dbReference>
<dbReference type="Gene3D" id="3.30.70.330">
    <property type="match status" value="1"/>
</dbReference>
<feature type="region of interest" description="Disordered" evidence="11">
    <location>
        <begin position="371"/>
        <end position="468"/>
    </location>
</feature>
<dbReference type="Pfam" id="PF00160">
    <property type="entry name" value="Pro_isomerase"/>
    <property type="match status" value="1"/>
</dbReference>
<dbReference type="InterPro" id="IPR035538">
    <property type="entry name" value="Cyclophilin_PPIL4"/>
</dbReference>
<comment type="similarity">
    <text evidence="4 10">Belongs to the cyclophilin-type PPIase family. PPIL4 subfamily.</text>
</comment>
<dbReference type="GO" id="GO:0006357">
    <property type="term" value="P:regulation of transcription by RNA polymerase II"/>
    <property type="evidence" value="ECO:0007669"/>
    <property type="project" value="EnsemblFungi"/>
</dbReference>
<proteinExistence type="inferred from homology"/>
<name>A0A139AAF6_GONPJ</name>
<feature type="domain" description="RRM" evidence="13">
    <location>
        <begin position="249"/>
        <end position="327"/>
    </location>
</feature>